<evidence type="ECO:0000313" key="9">
    <source>
        <dbReference type="Proteomes" id="UP000236755"/>
    </source>
</evidence>
<dbReference type="OrthoDB" id="53075at2157"/>
<evidence type="ECO:0000313" key="8">
    <source>
        <dbReference type="EMBL" id="SEA18562.1"/>
    </source>
</evidence>
<evidence type="ECO:0000256" key="1">
    <source>
        <dbReference type="ARBA" id="ARBA00004777"/>
    </source>
</evidence>
<accession>A0A1H3Z5J9</accession>
<dbReference type="Pfam" id="PF01268">
    <property type="entry name" value="FTHFS"/>
    <property type="match status" value="1"/>
</dbReference>
<evidence type="ECO:0000256" key="4">
    <source>
        <dbReference type="ARBA" id="ARBA00022741"/>
    </source>
</evidence>
<dbReference type="NCBIfam" id="NF010030">
    <property type="entry name" value="PRK13505.1"/>
    <property type="match status" value="1"/>
</dbReference>
<dbReference type="GO" id="GO:0005524">
    <property type="term" value="F:ATP binding"/>
    <property type="evidence" value="ECO:0007669"/>
    <property type="project" value="UniProtKB-UniRule"/>
</dbReference>
<dbReference type="InterPro" id="IPR020628">
    <property type="entry name" value="Formate_THF_ligase_CS"/>
</dbReference>
<evidence type="ECO:0000256" key="3">
    <source>
        <dbReference type="ARBA" id="ARBA00022598"/>
    </source>
</evidence>
<name>A0A1H3Z5J9_9EURY</name>
<dbReference type="GO" id="GO:0035999">
    <property type="term" value="P:tetrahydrofolate interconversion"/>
    <property type="evidence" value="ECO:0007669"/>
    <property type="project" value="UniProtKB-UniRule"/>
</dbReference>
<dbReference type="InterPro" id="IPR027417">
    <property type="entry name" value="P-loop_NTPase"/>
</dbReference>
<reference evidence="8 9" key="1">
    <citation type="submission" date="2016-10" db="EMBL/GenBank/DDBJ databases">
        <authorList>
            <person name="de Groot N.N."/>
        </authorList>
    </citation>
    <scope>NUCLEOTIDE SEQUENCE [LARGE SCALE GENOMIC DNA]</scope>
    <source>
        <strain evidence="8 9">CGMCC 1.8712</strain>
    </source>
</reference>
<feature type="region of interest" description="Disordered" evidence="7">
    <location>
        <begin position="498"/>
        <end position="518"/>
    </location>
</feature>
<proteinExistence type="inferred from homology"/>
<sequence>MTSDDADSEDVPTDMEIAQAAETRPIEDVAGDLGLEPDDLDPQGNGIAKIEQDAIQRTLSDADEGKLILVTGTTATPKGAGKTVTTVGLGQGLNHLGEQSVVAVREPSLGPVFGIKGGAAGGGHSQVLPMEDINLHFTGDLHALTTAHNLVSATLDTKVHYGNELDVDVDNVSWKRALDMNDRALRDVVVGLGGQTNGPPREEGFQITAASEVMAVLCLSDSLADLKERLARMIVAYDPDGNPVTVDDLGIEGAMAMLLKDALRPNLVQTIEGSPAFVHGGPFANIAHGTNSLLADKLGLSLGDYLVTEAGFAADLGFEKFGDIVSRRGVSPDSVVLTTAVRSMKYHGLDMWPTDYEKLKEPNPEAVSDGMVNLDHHAGIIEKFNVPFVVAINRFPTDTDAEIQAIIDHCEEQGYPVVVSEAFDKGGEGAAELAETAKDLADSDEGGFEPLYDLDASLEEKIRTVATEVYGAEDAHITDDAQDDLERLEEQGYGDMPVCLSKTQHSTTDDPTRKGAPKDDWTLTVRECYPDAGAGFVVVLTGDVLTMPGLPAEPAAEGMDVDDDGNITGLF</sequence>
<dbReference type="FunFam" id="3.30.1510.10:FF:000001">
    <property type="entry name" value="Formate--tetrahydrofolate ligase"/>
    <property type="match status" value="1"/>
</dbReference>
<dbReference type="Gene3D" id="3.40.50.300">
    <property type="entry name" value="P-loop containing nucleotide triphosphate hydrolases"/>
    <property type="match status" value="1"/>
</dbReference>
<keyword evidence="3 6" id="KW-0436">Ligase</keyword>
<protein>
    <recommendedName>
        <fullName evidence="6">Formate--tetrahydrofolate ligase</fullName>
        <ecNumber evidence="6">6.3.4.3</ecNumber>
    </recommendedName>
    <alternativeName>
        <fullName evidence="6">Formyltetrahydrofolate synthetase</fullName>
        <shortName evidence="6">FHS</shortName>
        <shortName evidence="6">FTHFS</shortName>
    </alternativeName>
</protein>
<organism evidence="8 9">
    <name type="scientific">Haloplanus vescus</name>
    <dbReference type="NCBI Taxonomy" id="555874"/>
    <lineage>
        <taxon>Archaea</taxon>
        <taxon>Methanobacteriati</taxon>
        <taxon>Methanobacteriota</taxon>
        <taxon>Stenosarchaea group</taxon>
        <taxon>Halobacteria</taxon>
        <taxon>Halobacteriales</taxon>
        <taxon>Haloferacaceae</taxon>
        <taxon>Haloplanus</taxon>
    </lineage>
</organism>
<feature type="compositionally biased region" description="Acidic residues" evidence="7">
    <location>
        <begin position="1"/>
        <end position="13"/>
    </location>
</feature>
<keyword evidence="2 6" id="KW-0554">One-carbon metabolism</keyword>
<gene>
    <name evidence="6" type="primary">fhs</name>
    <name evidence="8" type="ORF">SAMN04488065_2148</name>
</gene>
<dbReference type="UniPathway" id="UPA00193"/>
<dbReference type="AlphaFoldDB" id="A0A1H3Z5J9"/>
<dbReference type="PROSITE" id="PS00721">
    <property type="entry name" value="FTHFS_1"/>
    <property type="match status" value="1"/>
</dbReference>
<evidence type="ECO:0000256" key="2">
    <source>
        <dbReference type="ARBA" id="ARBA00022563"/>
    </source>
</evidence>
<dbReference type="EC" id="6.3.4.3" evidence="6"/>
<feature type="region of interest" description="Disordered" evidence="7">
    <location>
        <begin position="1"/>
        <end position="38"/>
    </location>
</feature>
<evidence type="ECO:0000256" key="6">
    <source>
        <dbReference type="HAMAP-Rule" id="MF_01543"/>
    </source>
</evidence>
<dbReference type="InterPro" id="IPR000559">
    <property type="entry name" value="Formate_THF_ligase"/>
</dbReference>
<keyword evidence="9" id="KW-1185">Reference proteome</keyword>
<evidence type="ECO:0000256" key="7">
    <source>
        <dbReference type="SAM" id="MobiDB-lite"/>
    </source>
</evidence>
<dbReference type="GO" id="GO:0004329">
    <property type="term" value="F:formate-tetrahydrofolate ligase activity"/>
    <property type="evidence" value="ECO:0007669"/>
    <property type="project" value="UniProtKB-UniRule"/>
</dbReference>
<dbReference type="Proteomes" id="UP000236755">
    <property type="component" value="Unassembled WGS sequence"/>
</dbReference>
<dbReference type="STRING" id="555874.SAMN04488065_2148"/>
<comment type="caution">
    <text evidence="6">Lacks conserved residue(s) required for the propagation of feature annotation.</text>
</comment>
<evidence type="ECO:0000256" key="5">
    <source>
        <dbReference type="ARBA" id="ARBA00022840"/>
    </source>
</evidence>
<feature type="compositionally biased region" description="Basic and acidic residues" evidence="7">
    <location>
        <begin position="507"/>
        <end position="518"/>
    </location>
</feature>
<dbReference type="EMBL" id="FNQT01000003">
    <property type="protein sequence ID" value="SEA18562.1"/>
    <property type="molecule type" value="Genomic_DNA"/>
</dbReference>
<dbReference type="RefSeq" id="WP_092634782.1">
    <property type="nucleotide sequence ID" value="NZ_FNQT01000003.1"/>
</dbReference>
<dbReference type="SUPFAM" id="SSF52540">
    <property type="entry name" value="P-loop containing nucleoside triphosphate hydrolases"/>
    <property type="match status" value="1"/>
</dbReference>
<dbReference type="HAMAP" id="MF_01543">
    <property type="entry name" value="FTHFS"/>
    <property type="match status" value="1"/>
</dbReference>
<dbReference type="CDD" id="cd00477">
    <property type="entry name" value="FTHFS"/>
    <property type="match status" value="1"/>
</dbReference>
<comment type="catalytic activity">
    <reaction evidence="6">
        <text>(6S)-5,6,7,8-tetrahydrofolate + formate + ATP = (6R)-10-formyltetrahydrofolate + ADP + phosphate</text>
        <dbReference type="Rhea" id="RHEA:20221"/>
        <dbReference type="ChEBI" id="CHEBI:15740"/>
        <dbReference type="ChEBI" id="CHEBI:30616"/>
        <dbReference type="ChEBI" id="CHEBI:43474"/>
        <dbReference type="ChEBI" id="CHEBI:57453"/>
        <dbReference type="ChEBI" id="CHEBI:195366"/>
        <dbReference type="ChEBI" id="CHEBI:456216"/>
        <dbReference type="EC" id="6.3.4.3"/>
    </reaction>
</comment>
<comment type="similarity">
    <text evidence="6">Belongs to the formate--tetrahydrofolate ligase family.</text>
</comment>
<comment type="pathway">
    <text evidence="1 6">One-carbon metabolism; tetrahydrofolate interconversion.</text>
</comment>
<dbReference type="Gene3D" id="3.10.410.10">
    <property type="entry name" value="Formyltetrahydrofolate synthetase, domain 3"/>
    <property type="match status" value="1"/>
</dbReference>
<dbReference type="Gene3D" id="3.30.1510.10">
    <property type="entry name" value="Domain 2, N(10)-formyltetrahydrofolate synthetase"/>
    <property type="match status" value="1"/>
</dbReference>
<keyword evidence="5 6" id="KW-0067">ATP-binding</keyword>
<keyword evidence="4 6" id="KW-0547">Nucleotide-binding</keyword>